<proteinExistence type="predicted"/>
<evidence type="ECO:0000313" key="3">
    <source>
        <dbReference type="Proteomes" id="UP000215563"/>
    </source>
</evidence>
<accession>A0A229RSV2</accession>
<feature type="domain" description="Carrier" evidence="1">
    <location>
        <begin position="5"/>
        <end position="83"/>
    </location>
</feature>
<comment type="caution">
    <text evidence="2">The sequence shown here is derived from an EMBL/GenBank/DDBJ whole genome shotgun (WGS) entry which is preliminary data.</text>
</comment>
<evidence type="ECO:0000313" key="2">
    <source>
        <dbReference type="EMBL" id="OXM49740.1"/>
    </source>
</evidence>
<dbReference type="EMBL" id="NMQU01000047">
    <property type="protein sequence ID" value="OXM49740.1"/>
    <property type="molecule type" value="Genomic_DNA"/>
</dbReference>
<dbReference type="PROSITE" id="PS50075">
    <property type="entry name" value="CARRIER"/>
    <property type="match status" value="1"/>
</dbReference>
<keyword evidence="3" id="KW-1185">Reference proteome</keyword>
<dbReference type="OrthoDB" id="9928122at2"/>
<dbReference type="InterPro" id="IPR036736">
    <property type="entry name" value="ACP-like_sf"/>
</dbReference>
<dbReference type="RefSeq" id="WP_020634846.1">
    <property type="nucleotide sequence ID" value="NZ_KB913032.1"/>
</dbReference>
<dbReference type="Gene3D" id="1.10.1200.10">
    <property type="entry name" value="ACP-like"/>
    <property type="match status" value="1"/>
</dbReference>
<dbReference type="SUPFAM" id="SSF47336">
    <property type="entry name" value="ACP-like"/>
    <property type="match status" value="1"/>
</dbReference>
<organism evidence="2 3">
    <name type="scientific">Amycolatopsis alba DSM 44262</name>
    <dbReference type="NCBI Taxonomy" id="1125972"/>
    <lineage>
        <taxon>Bacteria</taxon>
        <taxon>Bacillati</taxon>
        <taxon>Actinomycetota</taxon>
        <taxon>Actinomycetes</taxon>
        <taxon>Pseudonocardiales</taxon>
        <taxon>Pseudonocardiaceae</taxon>
        <taxon>Amycolatopsis</taxon>
    </lineage>
</organism>
<dbReference type="AlphaFoldDB" id="A0A229RSV2"/>
<evidence type="ECO:0000259" key="1">
    <source>
        <dbReference type="PROSITE" id="PS50075"/>
    </source>
</evidence>
<protein>
    <recommendedName>
        <fullName evidence="1">Carrier domain-containing protein</fullName>
    </recommendedName>
</protein>
<dbReference type="Proteomes" id="UP000215563">
    <property type="component" value="Unassembled WGS sequence"/>
</dbReference>
<dbReference type="InterPro" id="IPR009081">
    <property type="entry name" value="PP-bd_ACP"/>
</dbReference>
<gene>
    <name evidence="2" type="ORF">CFP75_18395</name>
</gene>
<name>A0A229RSV2_AMYAL</name>
<reference evidence="2 3" key="1">
    <citation type="submission" date="2017-07" db="EMBL/GenBank/DDBJ databases">
        <title>Amycolatopsis alba DSM 44262 Genome sequencing and assembly.</title>
        <authorList>
            <person name="Kaur N."/>
            <person name="Mayilraj S."/>
        </authorList>
    </citation>
    <scope>NUCLEOTIDE SEQUENCE [LARGE SCALE GENOMIC DNA]</scope>
    <source>
        <strain evidence="2 3">DSM 44262</strain>
    </source>
</reference>
<sequence>MRDFEIHALIKQLLLADNASVAELEVDGATSLATGGLELTSLELIRLLVGLEESLDIELDDEMIMNSHFGTVDDVVELVGRGLANSGRELSTTSSS</sequence>